<organism evidence="2 3">
    <name type="scientific">Mariniphaga anaerophila</name>
    <dbReference type="NCBI Taxonomy" id="1484053"/>
    <lineage>
        <taxon>Bacteria</taxon>
        <taxon>Pseudomonadati</taxon>
        <taxon>Bacteroidota</taxon>
        <taxon>Bacteroidia</taxon>
        <taxon>Marinilabiliales</taxon>
        <taxon>Prolixibacteraceae</taxon>
        <taxon>Mariniphaga</taxon>
    </lineage>
</organism>
<evidence type="ECO:0000259" key="1">
    <source>
        <dbReference type="PROSITE" id="PS50943"/>
    </source>
</evidence>
<dbReference type="AlphaFoldDB" id="A0A1M5ETP3"/>
<dbReference type="InterPro" id="IPR010982">
    <property type="entry name" value="Lambda_DNA-bd_dom_sf"/>
</dbReference>
<dbReference type="STRING" id="1484053.SAMN05444274_11015"/>
<dbReference type="Gene3D" id="3.40.50.300">
    <property type="entry name" value="P-loop containing nucleotide triphosphate hydrolases"/>
    <property type="match status" value="1"/>
</dbReference>
<dbReference type="PROSITE" id="PS50943">
    <property type="entry name" value="HTH_CROC1"/>
    <property type="match status" value="1"/>
</dbReference>
<dbReference type="InterPro" id="IPR027417">
    <property type="entry name" value="P-loop_NTPase"/>
</dbReference>
<proteinExistence type="predicted"/>
<dbReference type="Pfam" id="PF01381">
    <property type="entry name" value="HTH_3"/>
    <property type="match status" value="1"/>
</dbReference>
<dbReference type="SUPFAM" id="SSF47413">
    <property type="entry name" value="lambda repressor-like DNA-binding domains"/>
    <property type="match status" value="1"/>
</dbReference>
<feature type="domain" description="HTH cro/C1-type" evidence="1">
    <location>
        <begin position="273"/>
        <end position="298"/>
    </location>
</feature>
<dbReference type="Pfam" id="PF13481">
    <property type="entry name" value="AAA_25"/>
    <property type="match status" value="1"/>
</dbReference>
<dbReference type="InterPro" id="IPR001387">
    <property type="entry name" value="Cro/C1-type_HTH"/>
</dbReference>
<keyword evidence="3" id="KW-1185">Reference proteome</keyword>
<protein>
    <submittedName>
        <fullName evidence="2">Helix-turn-helix</fullName>
    </submittedName>
</protein>
<dbReference type="EMBL" id="FQUM01000010">
    <property type="protein sequence ID" value="SHF82451.1"/>
    <property type="molecule type" value="Genomic_DNA"/>
</dbReference>
<name>A0A1M5ETP3_9BACT</name>
<dbReference type="Proteomes" id="UP000184164">
    <property type="component" value="Unassembled WGS sequence"/>
</dbReference>
<dbReference type="SUPFAM" id="SSF52540">
    <property type="entry name" value="P-loop containing nucleoside triphosphate hydrolases"/>
    <property type="match status" value="1"/>
</dbReference>
<dbReference type="CDD" id="cd00093">
    <property type="entry name" value="HTH_XRE"/>
    <property type="match status" value="1"/>
</dbReference>
<dbReference type="OrthoDB" id="795326at2"/>
<reference evidence="2 3" key="1">
    <citation type="submission" date="2016-11" db="EMBL/GenBank/DDBJ databases">
        <authorList>
            <person name="Jaros S."/>
            <person name="Januszkiewicz K."/>
            <person name="Wedrychowicz H."/>
        </authorList>
    </citation>
    <scope>NUCLEOTIDE SEQUENCE [LARGE SCALE GENOMIC DNA]</scope>
    <source>
        <strain evidence="2 3">DSM 26910</strain>
    </source>
</reference>
<dbReference type="Gene3D" id="1.10.10.60">
    <property type="entry name" value="Homeodomain-like"/>
    <property type="match status" value="1"/>
</dbReference>
<evidence type="ECO:0000313" key="2">
    <source>
        <dbReference type="EMBL" id="SHF82451.1"/>
    </source>
</evidence>
<accession>A0A1M5ETP3</accession>
<evidence type="ECO:0000313" key="3">
    <source>
        <dbReference type="Proteomes" id="UP000184164"/>
    </source>
</evidence>
<dbReference type="GO" id="GO:0003677">
    <property type="term" value="F:DNA binding"/>
    <property type="evidence" value="ECO:0007669"/>
    <property type="project" value="InterPro"/>
</dbReference>
<dbReference type="RefSeq" id="WP_073003096.1">
    <property type="nucleotide sequence ID" value="NZ_FQUM01000010.1"/>
</dbReference>
<sequence>MDKVISATDLLNMEYTEIPYLLESVFPKQGLAAVGGSSDTGKSHLLRQVAMSIVSGEKEFLGLKLNSEHNRVLYVSTEDFEIATSVSLKKQQAELGLTNETFKNLSFIFDTTDLIANIESQLQQNPHDLVVIDTFSDLFGNDINQVNQVRNYLHQYGQLANKYKCLFLFIHHSGKGTEYKTPSKNSLLGSQGFEGKMRAVVLLLKSKSDVNLRYFCSVKGNYIEEKMKTEAIELVFNDNLCFQATGNTNLLEEIKKPEKENTKSEVLKLQQSGFSQGEIADRLGISQPSVSRILSGKS</sequence>
<gene>
    <name evidence="2" type="ORF">SAMN05444274_11015</name>
</gene>